<evidence type="ECO:0000256" key="2">
    <source>
        <dbReference type="ARBA" id="ARBA00002368"/>
    </source>
</evidence>
<evidence type="ECO:0000259" key="7">
    <source>
        <dbReference type="Pfam" id="PF01979"/>
    </source>
</evidence>
<dbReference type="PANTHER" id="PTHR43668">
    <property type="entry name" value="ALLANTOINASE"/>
    <property type="match status" value="1"/>
</dbReference>
<comment type="cofactor">
    <cofactor evidence="1">
        <name>Zn(2+)</name>
        <dbReference type="ChEBI" id="CHEBI:29105"/>
    </cofactor>
</comment>
<dbReference type="InterPro" id="IPR011059">
    <property type="entry name" value="Metal-dep_hydrolase_composite"/>
</dbReference>
<sequence length="444" mass="48288">MSQSFDLVLANGTVVTPGGTAITDIGIQGGRITAIGDLRGSAMADKIDCTGLHVLPGVIDTQVHFREPGLEHKEDLSTGSAAAAMGGVVAFFEMPNTKPGTTTDVELLDKLKRGEGRCWTDHAFFLGAAADNIDHLAQWERIPGCAGIKVFMGSSTGNLLVADDETLAKVIAQGYRRIAVHCEDEARLIARKSIADAAGHPRAHHIWRDAETALIATKRLVKLAEAAKRRVHVLHVTTAEEMEFLADHKDLVTVETTPQHLTLTAPDCYETLGTYAQMNPPIRENHHRGALWRAINNGTVDVLGSDHAPHTREEKDKPYPQSPSGMTGVQTLVPIMLDHVNQGRLSLERFVDLTSAGPGRIYNLAGKGRIAMGYDADFTIVDMKAERTITNQWIVSRCGWTPFDGQKVKGWPMATIIRGQLVMSDGQLIGDPAGKPVRFQECYP</sequence>
<feature type="domain" description="Amidohydrolase-related" evidence="7">
    <location>
        <begin position="54"/>
        <end position="422"/>
    </location>
</feature>
<dbReference type="Gene3D" id="2.30.40.10">
    <property type="entry name" value="Urease, subunit C, domain 1"/>
    <property type="match status" value="1"/>
</dbReference>
<comment type="function">
    <text evidence="2">Catalyzes the reversible cyclization of carbamoyl aspartate to dihydroorotate.</text>
</comment>
<dbReference type="SUPFAM" id="SSF51338">
    <property type="entry name" value="Composite domain of metallo-dependent hydrolases"/>
    <property type="match status" value="1"/>
</dbReference>
<dbReference type="CDD" id="cd01318">
    <property type="entry name" value="DHOase_IIb"/>
    <property type="match status" value="1"/>
</dbReference>
<dbReference type="PANTHER" id="PTHR43668:SF4">
    <property type="entry name" value="ALLANTOINASE"/>
    <property type="match status" value="1"/>
</dbReference>
<name>A4TV18_9PROT</name>
<dbReference type="NCBIfam" id="TIGR00857">
    <property type="entry name" value="pyrC_multi"/>
    <property type="match status" value="1"/>
</dbReference>
<feature type="region of interest" description="Disordered" evidence="6">
    <location>
        <begin position="303"/>
        <end position="325"/>
    </location>
</feature>
<keyword evidence="4" id="KW-0479">Metal-binding</keyword>
<dbReference type="GO" id="GO:0046872">
    <property type="term" value="F:metal ion binding"/>
    <property type="evidence" value="ECO:0007669"/>
    <property type="project" value="UniProtKB-KW"/>
</dbReference>
<evidence type="ECO:0000256" key="3">
    <source>
        <dbReference type="ARBA" id="ARBA00010286"/>
    </source>
</evidence>
<dbReference type="InterPro" id="IPR002195">
    <property type="entry name" value="Dihydroorotase_CS"/>
</dbReference>
<dbReference type="GO" id="GO:0004038">
    <property type="term" value="F:allantoinase activity"/>
    <property type="evidence" value="ECO:0007669"/>
    <property type="project" value="TreeGrafter"/>
</dbReference>
<dbReference type="PROSITE" id="PS00483">
    <property type="entry name" value="DIHYDROOROTASE_2"/>
    <property type="match status" value="1"/>
</dbReference>
<dbReference type="Gene3D" id="3.20.20.140">
    <property type="entry name" value="Metal-dependent hydrolases"/>
    <property type="match status" value="1"/>
</dbReference>
<reference evidence="8" key="1">
    <citation type="journal article" date="2007" name="J. Bacteriol.">
        <title>Comparative genome analysis of four magnetotactic bacteria reveals a complex set of group-specific genes implicated in magnetosome biomineralization and function.</title>
        <authorList>
            <person name="Richter M."/>
            <person name="Kube M."/>
            <person name="Bazylinski D.A."/>
            <person name="Lombardot T."/>
            <person name="Gloeckner F.O."/>
            <person name="Reinhardt R."/>
            <person name="Schueler D."/>
        </authorList>
    </citation>
    <scope>NUCLEOTIDE SEQUENCE</scope>
    <source>
        <strain evidence="8">MSR-1</strain>
    </source>
</reference>
<accession>A4TV18</accession>
<dbReference type="RefSeq" id="WP_106002152.1">
    <property type="nucleotide sequence ID" value="NZ_CP027527.1"/>
</dbReference>
<keyword evidence="5" id="KW-0378">Hydrolase</keyword>
<evidence type="ECO:0000313" key="8">
    <source>
        <dbReference type="EMBL" id="CAM74475.1"/>
    </source>
</evidence>
<evidence type="ECO:0000256" key="1">
    <source>
        <dbReference type="ARBA" id="ARBA00001947"/>
    </source>
</evidence>
<dbReference type="Pfam" id="PF01979">
    <property type="entry name" value="Amidohydro_1"/>
    <property type="match status" value="1"/>
</dbReference>
<dbReference type="GO" id="GO:0006145">
    <property type="term" value="P:purine nucleobase catabolic process"/>
    <property type="evidence" value="ECO:0007669"/>
    <property type="project" value="TreeGrafter"/>
</dbReference>
<comment type="similarity">
    <text evidence="3">Belongs to the metallo-dependent hydrolases superfamily. DHOase family. Class I DHOase subfamily.</text>
</comment>
<protein>
    <submittedName>
        <fullName evidence="8">Dihydroorotase multifunctional complex type</fullName>
    </submittedName>
</protein>
<evidence type="ECO:0000256" key="6">
    <source>
        <dbReference type="SAM" id="MobiDB-lite"/>
    </source>
</evidence>
<dbReference type="EMBL" id="CU459003">
    <property type="protein sequence ID" value="CAM74475.1"/>
    <property type="molecule type" value="Genomic_DNA"/>
</dbReference>
<gene>
    <name evidence="8" type="ORF">MGR_1947</name>
</gene>
<dbReference type="AlphaFoldDB" id="A4TV18"/>
<organism evidence="8">
    <name type="scientific">Magnetospirillum gryphiswaldense</name>
    <dbReference type="NCBI Taxonomy" id="55518"/>
    <lineage>
        <taxon>Bacteria</taxon>
        <taxon>Pseudomonadati</taxon>
        <taxon>Pseudomonadota</taxon>
        <taxon>Alphaproteobacteria</taxon>
        <taxon>Rhodospirillales</taxon>
        <taxon>Rhodospirillaceae</taxon>
        <taxon>Magnetospirillum</taxon>
    </lineage>
</organism>
<dbReference type="SUPFAM" id="SSF51556">
    <property type="entry name" value="Metallo-dependent hydrolases"/>
    <property type="match status" value="1"/>
</dbReference>
<proteinExistence type="inferred from homology"/>
<evidence type="ECO:0000256" key="4">
    <source>
        <dbReference type="ARBA" id="ARBA00022723"/>
    </source>
</evidence>
<dbReference type="InterPro" id="IPR032466">
    <property type="entry name" value="Metal_Hydrolase"/>
</dbReference>
<evidence type="ECO:0000256" key="5">
    <source>
        <dbReference type="ARBA" id="ARBA00022801"/>
    </source>
</evidence>
<dbReference type="NCBIfam" id="NF006559">
    <property type="entry name" value="PRK09060.1"/>
    <property type="match status" value="1"/>
</dbReference>
<dbReference type="GO" id="GO:0005737">
    <property type="term" value="C:cytoplasm"/>
    <property type="evidence" value="ECO:0007669"/>
    <property type="project" value="TreeGrafter"/>
</dbReference>
<dbReference type="InterPro" id="IPR050138">
    <property type="entry name" value="DHOase/Allantoinase_Hydrolase"/>
</dbReference>
<feature type="compositionally biased region" description="Basic and acidic residues" evidence="6">
    <location>
        <begin position="307"/>
        <end position="318"/>
    </location>
</feature>
<dbReference type="InterPro" id="IPR006680">
    <property type="entry name" value="Amidohydro-rel"/>
</dbReference>